<evidence type="ECO:0000259" key="8">
    <source>
        <dbReference type="Pfam" id="PF08125"/>
    </source>
</evidence>
<dbReference type="HOGENOM" id="CLU_036089_2_0_0"/>
<comment type="caution">
    <text evidence="6">Lacks conserved residue(s) required for the propagation of feature annotation.</text>
</comment>
<dbReference type="InterPro" id="IPR013131">
    <property type="entry name" value="Mannitol_DH_N"/>
</dbReference>
<dbReference type="STRING" id="526218.Sterm_3409"/>
<dbReference type="InterPro" id="IPR013118">
    <property type="entry name" value="Mannitol_DH_C"/>
</dbReference>
<feature type="domain" description="Mannitol dehydrogenase C-terminal" evidence="8">
    <location>
        <begin position="204"/>
        <end position="380"/>
    </location>
</feature>
<dbReference type="InterPro" id="IPR013328">
    <property type="entry name" value="6PGD_dom2"/>
</dbReference>
<dbReference type="SUPFAM" id="SSF51735">
    <property type="entry name" value="NAD(P)-binding Rossmann-fold domains"/>
    <property type="match status" value="1"/>
</dbReference>
<dbReference type="NCBIfam" id="NF002652">
    <property type="entry name" value="PRK02318.2-5"/>
    <property type="match status" value="1"/>
</dbReference>
<dbReference type="GO" id="GO:0019592">
    <property type="term" value="P:mannitol catabolic process"/>
    <property type="evidence" value="ECO:0007669"/>
    <property type="project" value="TreeGrafter"/>
</dbReference>
<dbReference type="Pfam" id="PF08125">
    <property type="entry name" value="Mannitol_dh_C"/>
    <property type="match status" value="1"/>
</dbReference>
<proteinExistence type="inferred from homology"/>
<comment type="catalytic activity">
    <reaction evidence="6">
        <text>D-mannitol 1-phosphate + NAD(+) = beta-D-fructose 6-phosphate + NADH + H(+)</text>
        <dbReference type="Rhea" id="RHEA:19661"/>
        <dbReference type="ChEBI" id="CHEBI:15378"/>
        <dbReference type="ChEBI" id="CHEBI:57540"/>
        <dbReference type="ChEBI" id="CHEBI:57634"/>
        <dbReference type="ChEBI" id="CHEBI:57945"/>
        <dbReference type="ChEBI" id="CHEBI:61381"/>
        <dbReference type="EC" id="1.1.1.17"/>
    </reaction>
</comment>
<dbReference type="PANTHER" id="PTHR30524">
    <property type="entry name" value="MANNITOL-1-PHOSPHATE 5-DEHYDROGENASE"/>
    <property type="match status" value="1"/>
</dbReference>
<dbReference type="PANTHER" id="PTHR30524:SF0">
    <property type="entry name" value="ALTRONATE OXIDOREDUCTASE-RELATED"/>
    <property type="match status" value="1"/>
</dbReference>
<dbReference type="Proteomes" id="UP000000845">
    <property type="component" value="Chromosome"/>
</dbReference>
<dbReference type="RefSeq" id="WP_012862830.1">
    <property type="nucleotide sequence ID" value="NC_013517.1"/>
</dbReference>
<dbReference type="NCBIfam" id="NF002646">
    <property type="entry name" value="PRK02318.1-2"/>
    <property type="match status" value="1"/>
</dbReference>
<dbReference type="EC" id="1.1.1.17" evidence="2 6"/>
<dbReference type="InterPro" id="IPR000669">
    <property type="entry name" value="Mannitol_DH"/>
</dbReference>
<evidence type="ECO:0000256" key="2">
    <source>
        <dbReference type="ARBA" id="ARBA00012939"/>
    </source>
</evidence>
<evidence type="ECO:0000256" key="1">
    <source>
        <dbReference type="ARBA" id="ARBA00006541"/>
    </source>
</evidence>
<evidence type="ECO:0000313" key="9">
    <source>
        <dbReference type="EMBL" id="ACZ10248.1"/>
    </source>
</evidence>
<evidence type="ECO:0000256" key="5">
    <source>
        <dbReference type="ARBA" id="ARBA00023027"/>
    </source>
</evidence>
<evidence type="ECO:0000259" key="7">
    <source>
        <dbReference type="Pfam" id="PF01232"/>
    </source>
</evidence>
<evidence type="ECO:0000256" key="3">
    <source>
        <dbReference type="ARBA" id="ARBA00016219"/>
    </source>
</evidence>
<reference evidence="9 10" key="2">
    <citation type="journal article" date="2010" name="Stand. Genomic Sci.">
        <title>Complete genome sequence of Sebaldella termitidis type strain (NCTC 11300).</title>
        <authorList>
            <person name="Harmon-Smith M."/>
            <person name="Celia L."/>
            <person name="Chertkov O."/>
            <person name="Lapidus A."/>
            <person name="Copeland A."/>
            <person name="Glavina Del Rio T."/>
            <person name="Nolan M."/>
            <person name="Lucas S."/>
            <person name="Tice H."/>
            <person name="Cheng J.F."/>
            <person name="Han C."/>
            <person name="Detter J.C."/>
            <person name="Bruce D."/>
            <person name="Goodwin L."/>
            <person name="Pitluck S."/>
            <person name="Pati A."/>
            <person name="Liolios K."/>
            <person name="Ivanova N."/>
            <person name="Mavromatis K."/>
            <person name="Mikhailova N."/>
            <person name="Chen A."/>
            <person name="Palaniappan K."/>
            <person name="Land M."/>
            <person name="Hauser L."/>
            <person name="Chang Y.J."/>
            <person name="Jeffries C.D."/>
            <person name="Brettin T."/>
            <person name="Goker M."/>
            <person name="Beck B."/>
            <person name="Bristow J."/>
            <person name="Eisen J.A."/>
            <person name="Markowitz V."/>
            <person name="Hugenholtz P."/>
            <person name="Kyrpides N.C."/>
            <person name="Klenk H.P."/>
            <person name="Chen F."/>
        </authorList>
    </citation>
    <scope>NUCLEOTIDE SEQUENCE [LARGE SCALE GENOMIC DNA]</scope>
    <source>
        <strain evidence="10">ATCC 33386 / NCTC 11300</strain>
    </source>
</reference>
<dbReference type="AlphaFoldDB" id="D1AQI8"/>
<name>D1AQI8_SEBTE</name>
<comment type="similarity">
    <text evidence="1 6">Belongs to the mannitol dehydrogenase family.</text>
</comment>
<organism evidence="9 10">
    <name type="scientific">Sebaldella termitidis (strain ATCC 33386 / NCTC 11300)</name>
    <dbReference type="NCBI Taxonomy" id="526218"/>
    <lineage>
        <taxon>Bacteria</taxon>
        <taxon>Fusobacteriati</taxon>
        <taxon>Fusobacteriota</taxon>
        <taxon>Fusobacteriia</taxon>
        <taxon>Fusobacteriales</taxon>
        <taxon>Leptotrichiaceae</taxon>
        <taxon>Sebaldella</taxon>
    </lineage>
</organism>
<evidence type="ECO:0000256" key="6">
    <source>
        <dbReference type="HAMAP-Rule" id="MF_00196"/>
    </source>
</evidence>
<evidence type="ECO:0000256" key="4">
    <source>
        <dbReference type="ARBA" id="ARBA00023002"/>
    </source>
</evidence>
<dbReference type="NCBIfam" id="NF002647">
    <property type="entry name" value="PRK02318.1-3"/>
    <property type="match status" value="1"/>
</dbReference>
<dbReference type="EMBL" id="CP001739">
    <property type="protein sequence ID" value="ACZ10248.1"/>
    <property type="molecule type" value="Genomic_DNA"/>
</dbReference>
<dbReference type="NCBIfam" id="NF002650">
    <property type="entry name" value="PRK02318.2-2"/>
    <property type="match status" value="1"/>
</dbReference>
<dbReference type="InterPro" id="IPR008927">
    <property type="entry name" value="6-PGluconate_DH-like_C_sf"/>
</dbReference>
<dbReference type="GO" id="GO:0008926">
    <property type="term" value="F:mannitol-1-phosphate 5-dehydrogenase activity"/>
    <property type="evidence" value="ECO:0007669"/>
    <property type="project" value="UniProtKB-UniRule"/>
</dbReference>
<dbReference type="Gene3D" id="1.10.1040.10">
    <property type="entry name" value="N-(1-d-carboxylethyl)-l-norvaline Dehydrogenase, domain 2"/>
    <property type="match status" value="1"/>
</dbReference>
<keyword evidence="10" id="KW-1185">Reference proteome</keyword>
<keyword evidence="5 6" id="KW-0520">NAD</keyword>
<dbReference type="Gene3D" id="3.40.50.720">
    <property type="entry name" value="NAD(P)-binding Rossmann-like Domain"/>
    <property type="match status" value="1"/>
</dbReference>
<evidence type="ECO:0000313" key="10">
    <source>
        <dbReference type="Proteomes" id="UP000000845"/>
    </source>
</evidence>
<feature type="domain" description="Mannitol dehydrogenase N-terminal" evidence="7">
    <location>
        <begin position="1"/>
        <end position="197"/>
    </location>
</feature>
<dbReference type="SUPFAM" id="SSF48179">
    <property type="entry name" value="6-phosphogluconate dehydrogenase C-terminal domain-like"/>
    <property type="match status" value="1"/>
</dbReference>
<sequence length="381" mass="43114">MEVFHFGAGSIGRGFIGKILSENSYNVTFIDVNEEIISQLNKDNEYTVETVGANSKTETVKNVCGLLSGDLEGIKRKVPETDLITTAVGANVLEIIAPTVAEIIKFRKNSGITRYINIIACENKLEASTFLKSKVEKYLDENEKEYMETYAGFVNSAVDRLIPPRKIEGKEATYTIVEDFNEWIADETLIKGELTLKGMIKKKDLTPYIERKLFTVNTGHIIAAHMGVYMNYETIDQAVCDEKIRKIIIGAMEESGAVLIKRYGFDKEEHEKYIQKILKRFENKYLGDSTVRVGREPLRKLGVRERLIRPLLGTLEYGLPNENLLTGISYALKYDVPSDRESVELQEMLKTAGVEETLKKVTENSIPDELITIIKSNYEKL</sequence>
<dbReference type="HAMAP" id="MF_00196">
    <property type="entry name" value="Mannitol_dehydrog"/>
    <property type="match status" value="1"/>
</dbReference>
<protein>
    <recommendedName>
        <fullName evidence="3 6">Mannitol-1-phosphate 5-dehydrogenase</fullName>
        <ecNumber evidence="2 6">1.1.1.17</ecNumber>
    </recommendedName>
</protein>
<dbReference type="PRINTS" id="PR00084">
    <property type="entry name" value="MTLDHDRGNASE"/>
</dbReference>
<keyword evidence="4 6" id="KW-0560">Oxidoreductase</keyword>
<dbReference type="InterPro" id="IPR036291">
    <property type="entry name" value="NAD(P)-bd_dom_sf"/>
</dbReference>
<dbReference type="InterPro" id="IPR023028">
    <property type="entry name" value="Mannitol_1_phos_5_DH"/>
</dbReference>
<dbReference type="Pfam" id="PF01232">
    <property type="entry name" value="Mannitol_dh"/>
    <property type="match status" value="1"/>
</dbReference>
<gene>
    <name evidence="6" type="primary">mtlD</name>
    <name evidence="9" type="ordered locus">Sterm_3409</name>
</gene>
<dbReference type="eggNOG" id="COG0246">
    <property type="taxonomic scope" value="Bacteria"/>
</dbReference>
<dbReference type="KEGG" id="str:Sterm_3409"/>
<dbReference type="GO" id="GO:0005829">
    <property type="term" value="C:cytosol"/>
    <property type="evidence" value="ECO:0007669"/>
    <property type="project" value="TreeGrafter"/>
</dbReference>
<reference evidence="10" key="1">
    <citation type="submission" date="2009-09" db="EMBL/GenBank/DDBJ databases">
        <title>The complete chromosome of Sebaldella termitidis ATCC 33386.</title>
        <authorList>
            <consortium name="US DOE Joint Genome Institute (JGI-PGF)"/>
            <person name="Lucas S."/>
            <person name="Copeland A."/>
            <person name="Lapidus A."/>
            <person name="Glavina del Rio T."/>
            <person name="Dalin E."/>
            <person name="Tice H."/>
            <person name="Bruce D."/>
            <person name="Goodwin L."/>
            <person name="Pitluck S."/>
            <person name="Kyrpides N."/>
            <person name="Mavromatis K."/>
            <person name="Ivanova N."/>
            <person name="Mikhailova N."/>
            <person name="Sims D."/>
            <person name="Meincke L."/>
            <person name="Brettin T."/>
            <person name="Detter J.C."/>
            <person name="Han C."/>
            <person name="Larimer F."/>
            <person name="Land M."/>
            <person name="Hauser L."/>
            <person name="Markowitz V."/>
            <person name="Cheng J.F."/>
            <person name="Hugenholtz P."/>
            <person name="Woyke T."/>
            <person name="Wu D."/>
            <person name="Eisen J.A."/>
        </authorList>
    </citation>
    <scope>NUCLEOTIDE SEQUENCE [LARGE SCALE GENOMIC DNA]</scope>
    <source>
        <strain evidence="10">ATCC 33386 / NCTC 11300</strain>
    </source>
</reference>
<accession>D1AQI8</accession>